<dbReference type="Proteomes" id="UP000191897">
    <property type="component" value="Unassembled WGS sequence"/>
</dbReference>
<name>A0A1S7S7Z4_AGRTU</name>
<accession>A0A1S7S7Z4</accession>
<dbReference type="EMBL" id="FBWC01000031">
    <property type="protein sequence ID" value="CUX64204.1"/>
    <property type="molecule type" value="Genomic_DNA"/>
</dbReference>
<gene>
    <name evidence="1" type="ORF">AGR4C_Lc90196</name>
</gene>
<sequence length="66" mass="7387">MPLDEILYCKVGRLSRFENCCGGRSSVVGHGSTSSSHEHMIKRLKKRVVSLWRSQTRPALGCRLGN</sequence>
<dbReference type="AlphaFoldDB" id="A0A1S7S7Z4"/>
<organism evidence="1 2">
    <name type="scientific">Agrobacterium tumefaciens str. Kerr 14</name>
    <dbReference type="NCBI Taxonomy" id="1183424"/>
    <lineage>
        <taxon>Bacteria</taxon>
        <taxon>Pseudomonadati</taxon>
        <taxon>Pseudomonadota</taxon>
        <taxon>Alphaproteobacteria</taxon>
        <taxon>Hyphomicrobiales</taxon>
        <taxon>Rhizobiaceae</taxon>
        <taxon>Rhizobium/Agrobacterium group</taxon>
        <taxon>Agrobacterium</taxon>
        <taxon>Agrobacterium tumefaciens complex</taxon>
    </lineage>
</organism>
<evidence type="ECO:0000313" key="1">
    <source>
        <dbReference type="EMBL" id="CUX64204.1"/>
    </source>
</evidence>
<proteinExistence type="predicted"/>
<protein>
    <submittedName>
        <fullName evidence="1">Uncharacterized protein</fullName>
    </submittedName>
</protein>
<reference evidence="1 2" key="1">
    <citation type="submission" date="2016-01" db="EMBL/GenBank/DDBJ databases">
        <authorList>
            <person name="Oliw E.H."/>
        </authorList>
    </citation>
    <scope>NUCLEOTIDE SEQUENCE [LARGE SCALE GENOMIC DNA]</scope>
    <source>
        <strain evidence="1 2">Kerr 14</strain>
    </source>
</reference>
<evidence type="ECO:0000313" key="2">
    <source>
        <dbReference type="Proteomes" id="UP000191897"/>
    </source>
</evidence>